<dbReference type="Gramene" id="ONK70251">
    <property type="protein sequence ID" value="ONK70251"/>
    <property type="gene ID" value="A4U43_C05F31810"/>
</dbReference>
<reference evidence="3" key="1">
    <citation type="journal article" date="2017" name="Nat. Commun.">
        <title>The asparagus genome sheds light on the origin and evolution of a young Y chromosome.</title>
        <authorList>
            <person name="Harkess A."/>
            <person name="Zhou J."/>
            <person name="Xu C."/>
            <person name="Bowers J.E."/>
            <person name="Van der Hulst R."/>
            <person name="Ayyampalayam S."/>
            <person name="Mercati F."/>
            <person name="Riccardi P."/>
            <person name="McKain M.R."/>
            <person name="Kakrana A."/>
            <person name="Tang H."/>
            <person name="Ray J."/>
            <person name="Groenendijk J."/>
            <person name="Arikit S."/>
            <person name="Mathioni S.M."/>
            <person name="Nakano M."/>
            <person name="Shan H."/>
            <person name="Telgmann-Rauber A."/>
            <person name="Kanno A."/>
            <person name="Yue Z."/>
            <person name="Chen H."/>
            <person name="Li W."/>
            <person name="Chen Y."/>
            <person name="Xu X."/>
            <person name="Zhang Y."/>
            <person name="Luo S."/>
            <person name="Chen H."/>
            <person name="Gao J."/>
            <person name="Mao Z."/>
            <person name="Pires J.C."/>
            <person name="Luo M."/>
            <person name="Kudrna D."/>
            <person name="Wing R.A."/>
            <person name="Meyers B.C."/>
            <person name="Yi K."/>
            <person name="Kong H."/>
            <person name="Lavrijsen P."/>
            <person name="Sunseri F."/>
            <person name="Falavigna A."/>
            <person name="Ye Y."/>
            <person name="Leebens-Mack J.H."/>
            <person name="Chen G."/>
        </authorList>
    </citation>
    <scope>NUCLEOTIDE SEQUENCE [LARGE SCALE GENOMIC DNA]</scope>
    <source>
        <strain evidence="3">cv. DH0086</strain>
    </source>
</reference>
<name>A0A5P1F0J9_ASPOF</name>
<feature type="region of interest" description="Disordered" evidence="1">
    <location>
        <begin position="82"/>
        <end position="101"/>
    </location>
</feature>
<evidence type="ECO:0000313" key="3">
    <source>
        <dbReference type="Proteomes" id="UP000243459"/>
    </source>
</evidence>
<dbReference type="Proteomes" id="UP000243459">
    <property type="component" value="Chromosome 5"/>
</dbReference>
<proteinExistence type="predicted"/>
<dbReference type="OMA" id="CTTRAVK"/>
<feature type="compositionally biased region" description="Pro residues" evidence="1">
    <location>
        <begin position="121"/>
        <end position="132"/>
    </location>
</feature>
<accession>A0A5P1F0J9</accession>
<feature type="compositionally biased region" description="Pro residues" evidence="1">
    <location>
        <begin position="204"/>
        <end position="214"/>
    </location>
</feature>
<dbReference type="AlphaFoldDB" id="A0A5P1F0J9"/>
<feature type="compositionally biased region" description="Low complexity" evidence="1">
    <location>
        <begin position="192"/>
        <end position="203"/>
    </location>
</feature>
<keyword evidence="3" id="KW-1185">Reference proteome</keyword>
<sequence length="222" mass="24035">MTSVTKKKSPCVETCDRASGPCMVSCPVSLVKIYRYSSLFCLSSLTRRQIPQPRSLDAAVHHRRTVPTPFAASFSCPTDTACSYEPPSQPGPGRRTPPPMSSVRFLLRQRRLPCHHADLPMPEPQPTPPLPLAPTSLHPPRSPALHSTRLRQAQPPSSIAPPRRPCTTRAVKLPPSPPEAQTQQPTPPPSPLLSFNPSASSLTLPPPGTPPTAPPSRFKPDP</sequence>
<feature type="compositionally biased region" description="Pro residues" evidence="1">
    <location>
        <begin position="87"/>
        <end position="100"/>
    </location>
</feature>
<evidence type="ECO:0000256" key="1">
    <source>
        <dbReference type="SAM" id="MobiDB-lite"/>
    </source>
</evidence>
<gene>
    <name evidence="2" type="ORF">A4U43_C05F31810</name>
</gene>
<organism evidence="2 3">
    <name type="scientific">Asparagus officinalis</name>
    <name type="common">Garden asparagus</name>
    <dbReference type="NCBI Taxonomy" id="4686"/>
    <lineage>
        <taxon>Eukaryota</taxon>
        <taxon>Viridiplantae</taxon>
        <taxon>Streptophyta</taxon>
        <taxon>Embryophyta</taxon>
        <taxon>Tracheophyta</taxon>
        <taxon>Spermatophyta</taxon>
        <taxon>Magnoliopsida</taxon>
        <taxon>Liliopsida</taxon>
        <taxon>Asparagales</taxon>
        <taxon>Asparagaceae</taxon>
        <taxon>Asparagoideae</taxon>
        <taxon>Asparagus</taxon>
    </lineage>
</organism>
<feature type="region of interest" description="Disordered" evidence="1">
    <location>
        <begin position="116"/>
        <end position="222"/>
    </location>
</feature>
<evidence type="ECO:0000313" key="2">
    <source>
        <dbReference type="EMBL" id="ONK70251.1"/>
    </source>
</evidence>
<dbReference type="EMBL" id="CM007385">
    <property type="protein sequence ID" value="ONK70251.1"/>
    <property type="molecule type" value="Genomic_DNA"/>
</dbReference>
<protein>
    <submittedName>
        <fullName evidence="2">Uncharacterized protein</fullName>
    </submittedName>
</protein>